<evidence type="ECO:0000256" key="2">
    <source>
        <dbReference type="ARBA" id="ARBA00022729"/>
    </source>
</evidence>
<keyword evidence="2 3" id="KW-0732">Signal</keyword>
<accession>A0ABS2KNU4</accession>
<protein>
    <submittedName>
        <fullName evidence="4">Iron complex transport system substrate-binding protein</fullName>
    </submittedName>
</protein>
<dbReference type="Proteomes" id="UP000703038">
    <property type="component" value="Unassembled WGS sequence"/>
</dbReference>
<dbReference type="SUPFAM" id="SSF53807">
    <property type="entry name" value="Helical backbone' metal receptor"/>
    <property type="match status" value="1"/>
</dbReference>
<feature type="signal peptide" evidence="3">
    <location>
        <begin position="1"/>
        <end position="19"/>
    </location>
</feature>
<proteinExistence type="predicted"/>
<evidence type="ECO:0000313" key="5">
    <source>
        <dbReference type="Proteomes" id="UP000703038"/>
    </source>
</evidence>
<reference evidence="4 5" key="1">
    <citation type="submission" date="2021-01" db="EMBL/GenBank/DDBJ databases">
        <title>Genomics of switchgrass bacterial isolates.</title>
        <authorList>
            <person name="Shade A."/>
        </authorList>
    </citation>
    <scope>NUCLEOTIDE SEQUENCE [LARGE SCALE GENOMIC DNA]</scope>
    <source>
        <strain evidence="4 5">PvP111</strain>
    </source>
</reference>
<evidence type="ECO:0000256" key="1">
    <source>
        <dbReference type="ARBA" id="ARBA00022448"/>
    </source>
</evidence>
<sequence>MSTISAGRAGALLAALALAVAGCSTESGSSSGGEGWSHTTAFGNTVSLDAPPDTVMVDAYSAAALWDYGVRPAGVYGYGITNGLGLGDADLDSMTVVGTDAVFETEVAANMGADLVVGYSAETDPTSWIWWEAAQAEQINVVAPFLGIDPSSSLDGTLDQYRSLAASLGADVDSPEIASDRADYDAAKQRVRDAVAANPGVTVLPVNAAADAVYIGTEQLSVLGLLSDLGVSLAGPGFDGPWATVSWENVAQYPADIVLEYPASREVLDASPVYGSIPAITSGDVLDWDDKRPNTYAEYADWLDRLADAVDRSSSST</sequence>
<dbReference type="Gene3D" id="3.40.50.1980">
    <property type="entry name" value="Nitrogenase molybdenum iron protein domain"/>
    <property type="match status" value="2"/>
</dbReference>
<gene>
    <name evidence="4" type="ORF">JOE42_000139</name>
</gene>
<feature type="chain" id="PRO_5047447174" evidence="3">
    <location>
        <begin position="20"/>
        <end position="317"/>
    </location>
</feature>
<keyword evidence="5" id="KW-1185">Reference proteome</keyword>
<evidence type="ECO:0000313" key="4">
    <source>
        <dbReference type="EMBL" id="MBM7413406.1"/>
    </source>
</evidence>
<comment type="caution">
    <text evidence="4">The sequence shown here is derived from an EMBL/GenBank/DDBJ whole genome shotgun (WGS) entry which is preliminary data.</text>
</comment>
<organism evidence="4 5">
    <name type="scientific">Rhodococcoides corynebacterioides</name>
    <dbReference type="NCBI Taxonomy" id="53972"/>
    <lineage>
        <taxon>Bacteria</taxon>
        <taxon>Bacillati</taxon>
        <taxon>Actinomycetota</taxon>
        <taxon>Actinomycetes</taxon>
        <taxon>Mycobacteriales</taxon>
        <taxon>Nocardiaceae</taxon>
        <taxon>Rhodococcoides</taxon>
    </lineage>
</organism>
<evidence type="ECO:0000256" key="3">
    <source>
        <dbReference type="SAM" id="SignalP"/>
    </source>
</evidence>
<dbReference type="PANTHER" id="PTHR30532">
    <property type="entry name" value="IRON III DICITRATE-BINDING PERIPLASMIC PROTEIN"/>
    <property type="match status" value="1"/>
</dbReference>
<dbReference type="RefSeq" id="WP_204866040.1">
    <property type="nucleotide sequence ID" value="NZ_JAFBBK010000001.1"/>
</dbReference>
<keyword evidence="1" id="KW-0813">Transport</keyword>
<dbReference type="PANTHER" id="PTHR30532:SF24">
    <property type="entry name" value="FERRIC ENTEROBACTIN-BINDING PERIPLASMIC PROTEIN FEPB"/>
    <property type="match status" value="1"/>
</dbReference>
<dbReference type="EMBL" id="JAFBBK010000001">
    <property type="protein sequence ID" value="MBM7413406.1"/>
    <property type="molecule type" value="Genomic_DNA"/>
</dbReference>
<dbReference type="InterPro" id="IPR051313">
    <property type="entry name" value="Bact_iron-sidero_bind"/>
</dbReference>
<name>A0ABS2KNU4_9NOCA</name>